<evidence type="ECO:0000256" key="1">
    <source>
        <dbReference type="SAM" id="MobiDB-lite"/>
    </source>
</evidence>
<feature type="compositionally biased region" description="Low complexity" evidence="1">
    <location>
        <begin position="82"/>
        <end position="92"/>
    </location>
</feature>
<dbReference type="OMA" id="PAFIGMN"/>
<organism evidence="3 4">
    <name type="scientific">Pseudallescheria apiosperma</name>
    <name type="common">Scedosporium apiospermum</name>
    <dbReference type="NCBI Taxonomy" id="563466"/>
    <lineage>
        <taxon>Eukaryota</taxon>
        <taxon>Fungi</taxon>
        <taxon>Dikarya</taxon>
        <taxon>Ascomycota</taxon>
        <taxon>Pezizomycotina</taxon>
        <taxon>Sordariomycetes</taxon>
        <taxon>Hypocreomycetidae</taxon>
        <taxon>Microascales</taxon>
        <taxon>Microascaceae</taxon>
        <taxon>Scedosporium</taxon>
    </lineage>
</organism>
<feature type="compositionally biased region" description="Basic and acidic residues" evidence="1">
    <location>
        <begin position="15"/>
        <end position="32"/>
    </location>
</feature>
<dbReference type="VEuPathDB" id="FungiDB:SAPIO_CDS7286"/>
<reference evidence="3 4" key="1">
    <citation type="journal article" date="2014" name="Genome Announc.">
        <title>Draft genome sequence of the pathogenic fungus Scedosporium apiospermum.</title>
        <authorList>
            <person name="Vandeputte P."/>
            <person name="Ghamrawi S."/>
            <person name="Rechenmann M."/>
            <person name="Iltis A."/>
            <person name="Giraud S."/>
            <person name="Fleury M."/>
            <person name="Thornton C."/>
            <person name="Delhaes L."/>
            <person name="Meyer W."/>
            <person name="Papon N."/>
            <person name="Bouchara J.P."/>
        </authorList>
    </citation>
    <scope>NUCLEOTIDE SEQUENCE [LARGE SCALE GENOMIC DNA]</scope>
    <source>
        <strain evidence="3 4">IHEM 14462</strain>
    </source>
</reference>
<feature type="region of interest" description="Disordered" evidence="1">
    <location>
        <begin position="12"/>
        <end position="109"/>
    </location>
</feature>
<evidence type="ECO:0000256" key="2">
    <source>
        <dbReference type="SAM" id="Phobius"/>
    </source>
</evidence>
<dbReference type="RefSeq" id="XP_016641000.1">
    <property type="nucleotide sequence ID" value="XM_016789173.1"/>
</dbReference>
<name>A0A084G1I9_PSEDA</name>
<dbReference type="OrthoDB" id="5398191at2759"/>
<keyword evidence="2" id="KW-0812">Transmembrane</keyword>
<comment type="caution">
    <text evidence="3">The sequence shown here is derived from an EMBL/GenBank/DDBJ whole genome shotgun (WGS) entry which is preliminary data.</text>
</comment>
<feature type="region of interest" description="Disordered" evidence="1">
    <location>
        <begin position="122"/>
        <end position="143"/>
    </location>
</feature>
<dbReference type="HOGENOM" id="CLU_031806_0_0_1"/>
<feature type="transmembrane region" description="Helical" evidence="2">
    <location>
        <begin position="295"/>
        <end position="320"/>
    </location>
</feature>
<dbReference type="EMBL" id="JOWA01000110">
    <property type="protein sequence ID" value="KEZ41201.1"/>
    <property type="molecule type" value="Genomic_DNA"/>
</dbReference>
<feature type="region of interest" description="Disordered" evidence="1">
    <location>
        <begin position="329"/>
        <end position="394"/>
    </location>
</feature>
<protein>
    <recommendedName>
        <fullName evidence="5">Ring-like domain-containing protein</fullName>
    </recommendedName>
</protein>
<accession>A0A084G1I9</accession>
<feature type="compositionally biased region" description="Basic and acidic residues" evidence="1">
    <location>
        <begin position="329"/>
        <end position="357"/>
    </location>
</feature>
<evidence type="ECO:0000313" key="3">
    <source>
        <dbReference type="EMBL" id="KEZ41201.1"/>
    </source>
</evidence>
<dbReference type="GeneID" id="27726358"/>
<dbReference type="Proteomes" id="UP000028545">
    <property type="component" value="Unassembled WGS sequence"/>
</dbReference>
<feature type="compositionally biased region" description="Basic and acidic residues" evidence="1">
    <location>
        <begin position="94"/>
        <end position="107"/>
    </location>
</feature>
<keyword evidence="2" id="KW-0472">Membrane</keyword>
<keyword evidence="2" id="KW-1133">Transmembrane helix</keyword>
<proteinExistence type="predicted"/>
<dbReference type="KEGG" id="sapo:SAPIO_CDS7286"/>
<keyword evidence="4" id="KW-1185">Reference proteome</keyword>
<evidence type="ECO:0008006" key="5">
    <source>
        <dbReference type="Google" id="ProtNLM"/>
    </source>
</evidence>
<evidence type="ECO:0000313" key="4">
    <source>
        <dbReference type="Proteomes" id="UP000028545"/>
    </source>
</evidence>
<sequence>MLEYFAYKKYKKHKAEKDEKKEDKGKAKEEIIHSPVLEPDDESFLESLASDEGPAPPLPPRIKTPEITWDSDDFSRRSGEISDSSVGSAAVADEGDKDKGKEKEKDKDKKKRFSVIPFFGQQKKKQGPTLAPPADASKAEVDREERDISRILRSLHLTTDSSDRVVSLTPDVANLAKRFTQVLKDLANGVPTAYSDLVSLIEDRDGLLDRSFEKLPSSLQKLVMQMPDKITASLAPDVLKAAAAAQGKEVIVEGGGLKDAAMSLLTVKGLQEMVTKPGAIAGMLRSIVNALKLRFPAFIGTNLLWSVAVFLLLFVLWYCYKRGREERLKKEAAEGSKKGGDVDRLSVEEVREGEGESSRAGGSGSHTLNPVPVVTEPDDEPATVPSQGPARIGN</sequence>
<gene>
    <name evidence="3" type="ORF">SAPIO_CDS7286</name>
</gene>
<dbReference type="AlphaFoldDB" id="A0A084G1I9"/>